<dbReference type="EMBL" id="VTOZ01000013">
    <property type="protein sequence ID" value="TYZ28698.1"/>
    <property type="molecule type" value="Genomic_DNA"/>
</dbReference>
<accession>A0A5D6WP64</accession>
<dbReference type="PANTHER" id="PTHR37423:SF2">
    <property type="entry name" value="MEMBRANE-BOUND LYTIC MUREIN TRANSGLYCOSYLASE C"/>
    <property type="match status" value="1"/>
</dbReference>
<sequence length="214" mass="22245">MINLMGVRAVQARIAQLQQQFGLPGPVPGMDFQKKLDKEMQRGSAAGAAAAGAEGKAAVQTPKEAVVHSAGSNGAANPFASYSVNSSLPVADQNLSSLIDAAARKYNVDPKLVSAVAEVESGGDQDAASSAGAVGVMQLMPDTAAALGVNPYDKKSNIEGGAKYLRQMLDAFDGDVRRAVAAYNAGPQAVKDYGGVPPYQETQNYVNKVLDIYR</sequence>
<evidence type="ECO:0000313" key="2">
    <source>
        <dbReference type="EMBL" id="TYZ28698.1"/>
    </source>
</evidence>
<proteinExistence type="predicted"/>
<dbReference type="CDD" id="cd00254">
    <property type="entry name" value="LT-like"/>
    <property type="match status" value="1"/>
</dbReference>
<comment type="caution">
    <text evidence="2">The sequence shown here is derived from an EMBL/GenBank/DDBJ whole genome shotgun (WGS) entry which is preliminary data.</text>
</comment>
<protein>
    <submittedName>
        <fullName evidence="2">Lytic transglycosylase domain-containing protein</fullName>
    </submittedName>
</protein>
<dbReference type="RefSeq" id="WP_149189142.1">
    <property type="nucleotide sequence ID" value="NZ_VTOZ01000013.1"/>
</dbReference>
<organism evidence="2 3">
    <name type="scientific">Selenomonas caprae</name>
    <dbReference type="NCBI Taxonomy" id="2606905"/>
    <lineage>
        <taxon>Bacteria</taxon>
        <taxon>Bacillati</taxon>
        <taxon>Bacillota</taxon>
        <taxon>Negativicutes</taxon>
        <taxon>Selenomonadales</taxon>
        <taxon>Selenomonadaceae</taxon>
        <taxon>Selenomonas</taxon>
    </lineage>
</organism>
<feature type="domain" description="Transglycosylase SLT" evidence="1">
    <location>
        <begin position="98"/>
        <end position="203"/>
    </location>
</feature>
<dbReference type="SUPFAM" id="SSF53955">
    <property type="entry name" value="Lysozyme-like"/>
    <property type="match status" value="1"/>
</dbReference>
<dbReference type="Proteomes" id="UP000322783">
    <property type="component" value="Unassembled WGS sequence"/>
</dbReference>
<dbReference type="InterPro" id="IPR023346">
    <property type="entry name" value="Lysozyme-like_dom_sf"/>
</dbReference>
<evidence type="ECO:0000313" key="3">
    <source>
        <dbReference type="Proteomes" id="UP000322783"/>
    </source>
</evidence>
<name>A0A5D6WP64_9FIRM</name>
<reference evidence="2 3" key="1">
    <citation type="submission" date="2019-08" db="EMBL/GenBank/DDBJ databases">
        <title>Selenomonas sp. mPRGC5 and Selenomonas sp. mPRGC8 isolated from ruminal fluid of dairy goat (Capra hircus).</title>
        <authorList>
            <person name="Poothong S."/>
            <person name="Nuengjamnong C."/>
            <person name="Tanasupawat S."/>
        </authorList>
    </citation>
    <scope>NUCLEOTIDE SEQUENCE [LARGE SCALE GENOMIC DNA]</scope>
    <source>
        <strain evidence="3">mPRGC8</strain>
    </source>
</reference>
<gene>
    <name evidence="2" type="ORF">FZ041_07615</name>
</gene>
<evidence type="ECO:0000259" key="1">
    <source>
        <dbReference type="Pfam" id="PF01464"/>
    </source>
</evidence>
<dbReference type="Gene3D" id="1.10.530.10">
    <property type="match status" value="1"/>
</dbReference>
<dbReference type="AlphaFoldDB" id="A0A5D6WP64"/>
<dbReference type="PANTHER" id="PTHR37423">
    <property type="entry name" value="SOLUBLE LYTIC MUREIN TRANSGLYCOSYLASE-RELATED"/>
    <property type="match status" value="1"/>
</dbReference>
<dbReference type="Pfam" id="PF01464">
    <property type="entry name" value="SLT"/>
    <property type="match status" value="1"/>
</dbReference>
<keyword evidence="3" id="KW-1185">Reference proteome</keyword>
<dbReference type="InterPro" id="IPR008258">
    <property type="entry name" value="Transglycosylase_SLT_dom_1"/>
</dbReference>